<dbReference type="Proteomes" id="UP001258207">
    <property type="component" value="Chromosome"/>
</dbReference>
<evidence type="ECO:0000256" key="4">
    <source>
        <dbReference type="ARBA" id="ARBA00023136"/>
    </source>
</evidence>
<evidence type="ECO:0000313" key="7">
    <source>
        <dbReference type="EMBL" id="WNC10822.1"/>
    </source>
</evidence>
<sequence>MSLPQAGHQDEGLQPERTLLAWGRTLLAMLVASLFFLRWMPHHGRFAGALIALTLMAALAIWMSQRRRYRCRVEGISRACFPADVTGVLGLGSMVTLIGAAAIWITLMT</sequence>
<name>A0AAJ6M1G3_9PSED</name>
<proteinExistence type="predicted"/>
<evidence type="ECO:0000256" key="2">
    <source>
        <dbReference type="ARBA" id="ARBA00022692"/>
    </source>
</evidence>
<feature type="transmembrane region" description="Helical" evidence="5">
    <location>
        <begin position="85"/>
        <end position="107"/>
    </location>
</feature>
<evidence type="ECO:0000313" key="8">
    <source>
        <dbReference type="Proteomes" id="UP001258207"/>
    </source>
</evidence>
<dbReference type="Pfam" id="PF02656">
    <property type="entry name" value="DUF202"/>
    <property type="match status" value="1"/>
</dbReference>
<protein>
    <submittedName>
        <fullName evidence="7">DUF202 domain-containing protein</fullName>
    </submittedName>
</protein>
<keyword evidence="4 5" id="KW-0472">Membrane</keyword>
<dbReference type="EMBL" id="CP134081">
    <property type="protein sequence ID" value="WNC10822.1"/>
    <property type="molecule type" value="Genomic_DNA"/>
</dbReference>
<dbReference type="RefSeq" id="WP_056844269.1">
    <property type="nucleotide sequence ID" value="NZ_CP134081.1"/>
</dbReference>
<feature type="transmembrane region" description="Helical" evidence="5">
    <location>
        <begin position="21"/>
        <end position="40"/>
    </location>
</feature>
<dbReference type="AlphaFoldDB" id="A0AAJ6M1G3"/>
<dbReference type="InterPro" id="IPR003807">
    <property type="entry name" value="DUF202"/>
</dbReference>
<comment type="subcellular location">
    <subcellularLocation>
        <location evidence="1">Endomembrane system</location>
        <topology evidence="1">Multi-pass membrane protein</topology>
    </subcellularLocation>
</comment>
<evidence type="ECO:0000259" key="6">
    <source>
        <dbReference type="Pfam" id="PF02656"/>
    </source>
</evidence>
<accession>A0AAJ6M1G3</accession>
<organism evidence="7 8">
    <name type="scientific">Pseudomonas coleopterorum</name>
    <dbReference type="NCBI Taxonomy" id="1605838"/>
    <lineage>
        <taxon>Bacteria</taxon>
        <taxon>Pseudomonadati</taxon>
        <taxon>Pseudomonadota</taxon>
        <taxon>Gammaproteobacteria</taxon>
        <taxon>Pseudomonadales</taxon>
        <taxon>Pseudomonadaceae</taxon>
        <taxon>Pseudomonas</taxon>
    </lineage>
</organism>
<gene>
    <name evidence="7" type="ORF">RI108_05180</name>
</gene>
<feature type="domain" description="DUF202" evidence="6">
    <location>
        <begin position="10"/>
        <end position="72"/>
    </location>
</feature>
<reference evidence="7" key="1">
    <citation type="submission" date="2023-09" db="EMBL/GenBank/DDBJ databases">
        <title>First report of Pseudomonas coleopterorum DJ13 causing leaf spot on Rhododendron pulchrum Sweet in China.</title>
        <authorList>
            <person name="Zhang Y."/>
        </authorList>
    </citation>
    <scope>NUCLEOTIDE SEQUENCE</scope>
    <source>
        <strain evidence="7">DJ13</strain>
    </source>
</reference>
<evidence type="ECO:0000256" key="5">
    <source>
        <dbReference type="SAM" id="Phobius"/>
    </source>
</evidence>
<evidence type="ECO:0000256" key="1">
    <source>
        <dbReference type="ARBA" id="ARBA00004127"/>
    </source>
</evidence>
<feature type="transmembrane region" description="Helical" evidence="5">
    <location>
        <begin position="46"/>
        <end position="64"/>
    </location>
</feature>
<keyword evidence="3 5" id="KW-1133">Transmembrane helix</keyword>
<keyword evidence="2 5" id="KW-0812">Transmembrane</keyword>
<evidence type="ECO:0000256" key="3">
    <source>
        <dbReference type="ARBA" id="ARBA00022989"/>
    </source>
</evidence>
<dbReference type="GO" id="GO:0012505">
    <property type="term" value="C:endomembrane system"/>
    <property type="evidence" value="ECO:0007669"/>
    <property type="project" value="UniProtKB-SubCell"/>
</dbReference>